<evidence type="ECO:0000313" key="2">
    <source>
        <dbReference type="EMBL" id="MCH6265956.1"/>
    </source>
</evidence>
<dbReference type="EMBL" id="JAGYPE010000001">
    <property type="protein sequence ID" value="MBS4181280.1"/>
    <property type="molecule type" value="Genomic_DNA"/>
</dbReference>
<accession>A0A942SWS8</accession>
<dbReference type="Proteomes" id="UP000677265">
    <property type="component" value="Unassembled WGS sequence"/>
</dbReference>
<sequence length="92" mass="11325">MKIEYKLNEKLIELTEKKNGDDFEFSITLLSKEQKKGIEKVRQYFDDNKVLTDIHFYIHANNRYQVIVRNDFYNEFLIQLFKEQFLLEVKWV</sequence>
<comment type="caution">
    <text evidence="1">The sequence shown here is derived from an EMBL/GenBank/DDBJ whole genome shotgun (WGS) entry which is preliminary data.</text>
</comment>
<name>A0A942SWS8_9BACI</name>
<keyword evidence="3" id="KW-1185">Reference proteome</keyword>
<reference evidence="1" key="1">
    <citation type="submission" date="2021-05" db="EMBL/GenBank/DDBJ databases">
        <title>Novel Bacillus species.</title>
        <authorList>
            <person name="Liu G."/>
        </authorList>
    </citation>
    <scope>NUCLEOTIDE SEQUENCE</scope>
    <source>
        <strain evidence="1 3">FJAT-50051</strain>
    </source>
</reference>
<evidence type="ECO:0000313" key="3">
    <source>
        <dbReference type="Proteomes" id="UP000677265"/>
    </source>
</evidence>
<gene>
    <name evidence="2" type="ORF">KHB02_010515</name>
    <name evidence="1" type="ORF">KHB02_07680</name>
</gene>
<dbReference type="EMBL" id="JAGYPE020000014">
    <property type="protein sequence ID" value="MCH6265956.1"/>
    <property type="molecule type" value="Genomic_DNA"/>
</dbReference>
<dbReference type="RefSeq" id="WP_213141137.1">
    <property type="nucleotide sequence ID" value="NZ_JAGYPE020000014.1"/>
</dbReference>
<protein>
    <submittedName>
        <fullName evidence="1">Uncharacterized protein</fullName>
    </submittedName>
</protein>
<proteinExistence type="predicted"/>
<organism evidence="1">
    <name type="scientific">Neobacillus citreus</name>
    <dbReference type="NCBI Taxonomy" id="2833578"/>
    <lineage>
        <taxon>Bacteria</taxon>
        <taxon>Bacillati</taxon>
        <taxon>Bacillota</taxon>
        <taxon>Bacilli</taxon>
        <taxon>Bacillales</taxon>
        <taxon>Bacillaceae</taxon>
        <taxon>Neobacillus</taxon>
    </lineage>
</organism>
<evidence type="ECO:0000313" key="1">
    <source>
        <dbReference type="EMBL" id="MBS4181280.1"/>
    </source>
</evidence>
<dbReference type="AlphaFoldDB" id="A0A942SWS8"/>